<protein>
    <submittedName>
        <fullName evidence="15">Peroxidase</fullName>
    </submittedName>
</protein>
<dbReference type="PANTHER" id="PTHR11903">
    <property type="entry name" value="PROSTAGLANDIN G/H SYNTHASE"/>
    <property type="match status" value="1"/>
</dbReference>
<keyword evidence="4" id="KW-0349">Heme</keyword>
<evidence type="ECO:0000256" key="10">
    <source>
        <dbReference type="ARBA" id="ARBA00023002"/>
    </source>
</evidence>
<keyword evidence="10" id="KW-0560">Oxidoreductase</keyword>
<evidence type="ECO:0000256" key="11">
    <source>
        <dbReference type="ARBA" id="ARBA00023004"/>
    </source>
</evidence>
<reference evidence="15 16" key="1">
    <citation type="submission" date="2020-09" db="EMBL/GenBank/DDBJ databases">
        <title>Novel species in genus Gordonia.</title>
        <authorList>
            <person name="Zhang G."/>
        </authorList>
    </citation>
    <scope>NUCLEOTIDE SEQUENCE [LARGE SCALE GENOMIC DNA]</scope>
    <source>
        <strain evidence="15 16">ON-33</strain>
    </source>
</reference>
<keyword evidence="3 15" id="KW-0575">Peroxidase</keyword>
<keyword evidence="12" id="KW-0443">Lipid metabolism</keyword>
<evidence type="ECO:0000256" key="9">
    <source>
        <dbReference type="ARBA" id="ARBA00022964"/>
    </source>
</evidence>
<evidence type="ECO:0000256" key="6">
    <source>
        <dbReference type="ARBA" id="ARBA00022767"/>
    </source>
</evidence>
<accession>A0ABR7WIA0</accession>
<dbReference type="PANTHER" id="PTHR11903:SF11">
    <property type="entry name" value="ALPHA-DIOXYGENASE 1"/>
    <property type="match status" value="1"/>
</dbReference>
<evidence type="ECO:0000256" key="8">
    <source>
        <dbReference type="ARBA" id="ARBA00022832"/>
    </source>
</evidence>
<evidence type="ECO:0000256" key="13">
    <source>
        <dbReference type="ARBA" id="ARBA00023160"/>
    </source>
</evidence>
<sequence length="603" mass="67662">MAPSGIAREPSPDRRGPITRNLARAAEVVDRAVGWPTLWRPVGLAVLVGLRSQLRALNLYDSGRDPDERAPHWDSRALRARLPSGTHNDLDAPLMGAASSRFGRNVPPANSSPDAARLLEPNPREISRRLFTRDEFRPVDSLNLLAAAWIQFEVHDWFSHPDDEETPGREIPLPASDDWPEEHRPMRVHRSALAPGADPDAPPSFANRDTHWWDGSQIYGSQQDYADAIRSGDRGQIVLAENGLPPAEADTLLDPNGPVANFWVGLALLHSLFLREHNAICRRLAAAYPFMTDQQLYDTARLVNTALMAKIHTIDWTPAIIAHPTTVSAMRGNWFGLLGERFARRFGRVAASEVLCGIPGSTTNHHGVPYSLTEEFVAVYRMHSLLPDELKIRDIDGNRPQAVHTLDQLLADHVRDRLAENSMPDLFYSFGRAKAGELTLHNYPAALQELARPDGRPIDLATVDILRDRERGVPRYNEFRRLFRLPRVPSFAALTDNAEWAEELEDIYGDIDNLDLMVGLHAERKPPGFGFSDTAFRVFVLMASRRLSSDRFFTTDFRQEIYTEVGMAWVRDNSMRSVLLRHFPTLAPALAGVDNPFAPWPGR</sequence>
<evidence type="ECO:0000256" key="1">
    <source>
        <dbReference type="ARBA" id="ARBA00001913"/>
    </source>
</evidence>
<keyword evidence="2" id="KW-0444">Lipid biosynthesis</keyword>
<evidence type="ECO:0000256" key="14">
    <source>
        <dbReference type="SAM" id="MobiDB-lite"/>
    </source>
</evidence>
<dbReference type="InterPro" id="IPR034815">
    <property type="entry name" value="A_dioxygenase"/>
</dbReference>
<dbReference type="GO" id="GO:0004601">
    <property type="term" value="F:peroxidase activity"/>
    <property type="evidence" value="ECO:0007669"/>
    <property type="project" value="UniProtKB-KW"/>
</dbReference>
<dbReference type="InterPro" id="IPR037120">
    <property type="entry name" value="Haem_peroxidase_sf_animal"/>
</dbReference>
<keyword evidence="13" id="KW-0275">Fatty acid biosynthesis</keyword>
<evidence type="ECO:0000256" key="7">
    <source>
        <dbReference type="ARBA" id="ARBA00022821"/>
    </source>
</evidence>
<evidence type="ECO:0000256" key="12">
    <source>
        <dbReference type="ARBA" id="ARBA00023098"/>
    </source>
</evidence>
<dbReference type="Proteomes" id="UP000602395">
    <property type="component" value="Unassembled WGS sequence"/>
</dbReference>
<dbReference type="InterPro" id="IPR010255">
    <property type="entry name" value="Haem_peroxidase_sf"/>
</dbReference>
<dbReference type="RefSeq" id="WP_190268683.1">
    <property type="nucleotide sequence ID" value="NZ_BAABAD010000004.1"/>
</dbReference>
<dbReference type="PRINTS" id="PR00457">
    <property type="entry name" value="ANPEROXIDASE"/>
</dbReference>
<keyword evidence="5" id="KW-0479">Metal-binding</keyword>
<comment type="caution">
    <text evidence="15">The sequence shown here is derived from an EMBL/GenBank/DDBJ whole genome shotgun (WGS) entry which is preliminary data.</text>
</comment>
<keyword evidence="11" id="KW-0408">Iron</keyword>
<dbReference type="Pfam" id="PF03098">
    <property type="entry name" value="An_peroxidase"/>
    <property type="match status" value="1"/>
</dbReference>
<gene>
    <name evidence="15" type="ORF">IDF66_21830</name>
</gene>
<evidence type="ECO:0000313" key="16">
    <source>
        <dbReference type="Proteomes" id="UP000602395"/>
    </source>
</evidence>
<keyword evidence="16" id="KW-1185">Reference proteome</keyword>
<proteinExistence type="predicted"/>
<keyword evidence="9" id="KW-0223">Dioxygenase</keyword>
<dbReference type="InterPro" id="IPR050783">
    <property type="entry name" value="Oxylipin_biosynth_metab"/>
</dbReference>
<keyword evidence="8" id="KW-0276">Fatty acid metabolism</keyword>
<evidence type="ECO:0000256" key="4">
    <source>
        <dbReference type="ARBA" id="ARBA00022617"/>
    </source>
</evidence>
<dbReference type="PROSITE" id="PS50292">
    <property type="entry name" value="PEROXIDASE_3"/>
    <property type="match status" value="1"/>
</dbReference>
<feature type="region of interest" description="Disordered" evidence="14">
    <location>
        <begin position="161"/>
        <end position="180"/>
    </location>
</feature>
<comment type="cofactor">
    <cofactor evidence="1">
        <name>Ca(2+)</name>
        <dbReference type="ChEBI" id="CHEBI:29108"/>
    </cofactor>
</comment>
<evidence type="ECO:0000256" key="5">
    <source>
        <dbReference type="ARBA" id="ARBA00022723"/>
    </source>
</evidence>
<dbReference type="CDD" id="cd09818">
    <property type="entry name" value="PIOX_like"/>
    <property type="match status" value="1"/>
</dbReference>
<keyword evidence="7" id="KW-0611">Plant defense</keyword>
<evidence type="ECO:0000256" key="2">
    <source>
        <dbReference type="ARBA" id="ARBA00022516"/>
    </source>
</evidence>
<dbReference type="EMBL" id="JACWMS010000005">
    <property type="protein sequence ID" value="MBD1322228.1"/>
    <property type="molecule type" value="Genomic_DNA"/>
</dbReference>
<dbReference type="Gene3D" id="1.10.640.10">
    <property type="entry name" value="Haem peroxidase domain superfamily, animal type"/>
    <property type="match status" value="1"/>
</dbReference>
<evidence type="ECO:0000256" key="3">
    <source>
        <dbReference type="ARBA" id="ARBA00022559"/>
    </source>
</evidence>
<name>A0ABR7WIA0_9ACTN</name>
<dbReference type="InterPro" id="IPR019791">
    <property type="entry name" value="Haem_peroxidase_animal"/>
</dbReference>
<dbReference type="SUPFAM" id="SSF48113">
    <property type="entry name" value="Heme-dependent peroxidases"/>
    <property type="match status" value="1"/>
</dbReference>
<keyword evidence="6" id="KW-0925">Oxylipin biosynthesis</keyword>
<organism evidence="15 16">
    <name type="scientific">Gordonia hankookensis</name>
    <dbReference type="NCBI Taxonomy" id="589403"/>
    <lineage>
        <taxon>Bacteria</taxon>
        <taxon>Bacillati</taxon>
        <taxon>Actinomycetota</taxon>
        <taxon>Actinomycetes</taxon>
        <taxon>Mycobacteriales</taxon>
        <taxon>Gordoniaceae</taxon>
        <taxon>Gordonia</taxon>
    </lineage>
</organism>
<evidence type="ECO:0000313" key="15">
    <source>
        <dbReference type="EMBL" id="MBD1322228.1"/>
    </source>
</evidence>